<dbReference type="AlphaFoldDB" id="A0A3P8B2Q0"/>
<keyword evidence="2" id="KW-0378">Hydrolase</keyword>
<dbReference type="GO" id="GO:0004386">
    <property type="term" value="F:helicase activity"/>
    <property type="evidence" value="ECO:0007669"/>
    <property type="project" value="UniProtKB-KW"/>
</dbReference>
<dbReference type="EMBL" id="UZAJ01042006">
    <property type="protein sequence ID" value="VDP21487.1"/>
    <property type="molecule type" value="Genomic_DNA"/>
</dbReference>
<dbReference type="SUPFAM" id="SSF52540">
    <property type="entry name" value="P-loop containing nucleoside triphosphate hydrolases"/>
    <property type="match status" value="1"/>
</dbReference>
<accession>A0A3P8B2Q0</accession>
<evidence type="ECO:0000313" key="5">
    <source>
        <dbReference type="EMBL" id="VDP21487.1"/>
    </source>
</evidence>
<keyword evidence="4" id="KW-0067">ATP-binding</keyword>
<dbReference type="GO" id="GO:0016787">
    <property type="term" value="F:hydrolase activity"/>
    <property type="evidence" value="ECO:0007669"/>
    <property type="project" value="UniProtKB-KW"/>
</dbReference>
<gene>
    <name evidence="5" type="ORF">OFLC_LOCUS15356</name>
</gene>
<proteinExistence type="predicted"/>
<dbReference type="GO" id="GO:0003723">
    <property type="term" value="F:RNA binding"/>
    <property type="evidence" value="ECO:0007669"/>
    <property type="project" value="TreeGrafter"/>
</dbReference>
<dbReference type="PANTHER" id="PTHR18934">
    <property type="entry name" value="ATP-DEPENDENT RNA HELICASE"/>
    <property type="match status" value="1"/>
</dbReference>
<name>A0A3P8B2Q0_9BILA</name>
<dbReference type="Gene3D" id="3.40.50.300">
    <property type="entry name" value="P-loop containing nucleotide triphosphate hydrolases"/>
    <property type="match status" value="1"/>
</dbReference>
<dbReference type="InterPro" id="IPR027417">
    <property type="entry name" value="P-loop_NTPase"/>
</dbReference>
<keyword evidence="3" id="KW-0347">Helicase</keyword>
<evidence type="ECO:0008006" key="7">
    <source>
        <dbReference type="Google" id="ProtNLM"/>
    </source>
</evidence>
<dbReference type="Proteomes" id="UP000267606">
    <property type="component" value="Unassembled WGS sequence"/>
</dbReference>
<sequence>MLNNFKSQYSNFNLIVQEKFRRKELPVDGVYLQLAEVIRKNGISVIVGETGSGKSTQIPQVIYDVKTCLGRNCICTELILIIIQICYNEGLIGSGLLAITQPRRVAAITLARRVALEMNANLGEVVKLFYTSNTYICRNTMNVIYLII</sequence>
<evidence type="ECO:0000313" key="6">
    <source>
        <dbReference type="Proteomes" id="UP000267606"/>
    </source>
</evidence>
<reference evidence="5 6" key="1">
    <citation type="submission" date="2018-11" db="EMBL/GenBank/DDBJ databases">
        <authorList>
            <consortium name="Pathogen Informatics"/>
        </authorList>
    </citation>
    <scope>NUCLEOTIDE SEQUENCE [LARGE SCALE GENOMIC DNA]</scope>
</reference>
<dbReference type="GO" id="GO:0005524">
    <property type="term" value="F:ATP binding"/>
    <property type="evidence" value="ECO:0007669"/>
    <property type="project" value="UniProtKB-KW"/>
</dbReference>
<protein>
    <recommendedName>
        <fullName evidence="7">Helicase ATP-binding domain-containing protein</fullName>
    </recommendedName>
</protein>
<evidence type="ECO:0000256" key="4">
    <source>
        <dbReference type="ARBA" id="ARBA00022840"/>
    </source>
</evidence>
<evidence type="ECO:0000256" key="2">
    <source>
        <dbReference type="ARBA" id="ARBA00022801"/>
    </source>
</evidence>
<dbReference type="PANTHER" id="PTHR18934:SF99">
    <property type="entry name" value="ATP-DEPENDENT RNA HELICASE DHX37-RELATED"/>
    <property type="match status" value="1"/>
</dbReference>
<keyword evidence="6" id="KW-1185">Reference proteome</keyword>
<evidence type="ECO:0000256" key="1">
    <source>
        <dbReference type="ARBA" id="ARBA00022741"/>
    </source>
</evidence>
<evidence type="ECO:0000256" key="3">
    <source>
        <dbReference type="ARBA" id="ARBA00022806"/>
    </source>
</evidence>
<organism evidence="5 6">
    <name type="scientific">Onchocerca flexuosa</name>
    <dbReference type="NCBI Taxonomy" id="387005"/>
    <lineage>
        <taxon>Eukaryota</taxon>
        <taxon>Metazoa</taxon>
        <taxon>Ecdysozoa</taxon>
        <taxon>Nematoda</taxon>
        <taxon>Chromadorea</taxon>
        <taxon>Rhabditida</taxon>
        <taxon>Spirurina</taxon>
        <taxon>Spiruromorpha</taxon>
        <taxon>Filarioidea</taxon>
        <taxon>Onchocercidae</taxon>
        <taxon>Onchocerca</taxon>
    </lineage>
</organism>
<keyword evidence="1" id="KW-0547">Nucleotide-binding</keyword>